<dbReference type="GO" id="GO:0004316">
    <property type="term" value="F:3-oxoacyl-[acyl-carrier-protein] reductase (NADPH) activity"/>
    <property type="evidence" value="ECO:0007669"/>
    <property type="project" value="UniProtKB-EC"/>
</dbReference>
<evidence type="ECO:0000313" key="7">
    <source>
        <dbReference type="EMBL" id="KWX21922.1"/>
    </source>
</evidence>
<dbReference type="InterPro" id="IPR050259">
    <property type="entry name" value="SDR"/>
</dbReference>
<keyword evidence="4" id="KW-0560">Oxidoreductase</keyword>
<dbReference type="STRING" id="59750.AWC31_08810"/>
<dbReference type="Gene3D" id="3.40.50.720">
    <property type="entry name" value="NAD(P)-binding Rossmann-like Domain"/>
    <property type="match status" value="1"/>
</dbReference>
<dbReference type="RefSeq" id="WP_067852712.1">
    <property type="nucleotide sequence ID" value="NZ_LGTW01000016.1"/>
</dbReference>
<comment type="similarity">
    <text evidence="2">Belongs to the short-chain dehydrogenases/reductases (SDR) family.</text>
</comment>
<dbReference type="PANTHER" id="PTHR42879:SF6">
    <property type="entry name" value="NADPH-DEPENDENT REDUCTASE BACG"/>
    <property type="match status" value="1"/>
</dbReference>
<comment type="subcellular location">
    <subcellularLocation>
        <location evidence="1">Secreted</location>
        <location evidence="1">Cell wall</location>
    </subcellularLocation>
</comment>
<keyword evidence="8" id="KW-1185">Reference proteome</keyword>
<comment type="caution">
    <text evidence="7">The sequence shown here is derived from an EMBL/GenBank/DDBJ whole genome shotgun (WGS) entry which is preliminary data.</text>
</comment>
<dbReference type="AlphaFoldDB" id="A0A132PIU2"/>
<protein>
    <recommendedName>
        <fullName evidence="5">3-oxoacyl-[acyl-carrier-protein] reductase MabA</fullName>
    </recommendedName>
</protein>
<evidence type="ECO:0000256" key="1">
    <source>
        <dbReference type="ARBA" id="ARBA00004191"/>
    </source>
</evidence>
<keyword evidence="3" id="KW-0134">Cell wall</keyword>
<proteinExistence type="inferred from homology"/>
<dbReference type="InterPro" id="IPR002347">
    <property type="entry name" value="SDR_fam"/>
</dbReference>
<dbReference type="Pfam" id="PF13561">
    <property type="entry name" value="adh_short_C2"/>
    <property type="match status" value="1"/>
</dbReference>
<evidence type="ECO:0000256" key="5">
    <source>
        <dbReference type="ARBA" id="ARBA00040781"/>
    </source>
</evidence>
<reference evidence="7 8" key="1">
    <citation type="submission" date="2015-07" db="EMBL/GenBank/DDBJ databases">
        <title>A draft genome sequence of Mycobacterium wolinskyi.</title>
        <authorList>
            <person name="de Man T.J."/>
            <person name="Perry K.A."/>
            <person name="Coulliette A.D."/>
            <person name="Jensen B."/>
            <person name="Toney N.C."/>
            <person name="Limbago B.M."/>
            <person name="Noble-Wang J."/>
        </authorList>
    </citation>
    <scope>NUCLEOTIDE SEQUENCE [LARGE SCALE GENOMIC DNA]</scope>
    <source>
        <strain evidence="7 8">CDC_01</strain>
    </source>
</reference>
<dbReference type="EMBL" id="LGTW01000016">
    <property type="protein sequence ID" value="KWX21922.1"/>
    <property type="molecule type" value="Genomic_DNA"/>
</dbReference>
<name>A0A132PIU2_9MYCO</name>
<dbReference type="FunFam" id="3.40.50.720:FF:000084">
    <property type="entry name" value="Short-chain dehydrogenase reductase"/>
    <property type="match status" value="1"/>
</dbReference>
<evidence type="ECO:0000256" key="3">
    <source>
        <dbReference type="ARBA" id="ARBA00022512"/>
    </source>
</evidence>
<dbReference type="InterPro" id="IPR036291">
    <property type="entry name" value="NAD(P)-bd_dom_sf"/>
</dbReference>
<dbReference type="Proteomes" id="UP000070612">
    <property type="component" value="Unassembled WGS sequence"/>
</dbReference>
<dbReference type="PANTHER" id="PTHR42879">
    <property type="entry name" value="3-OXOACYL-(ACYL-CARRIER-PROTEIN) REDUCTASE"/>
    <property type="match status" value="1"/>
</dbReference>
<dbReference type="SUPFAM" id="SSF51735">
    <property type="entry name" value="NAD(P)-binding Rossmann-fold domains"/>
    <property type="match status" value="1"/>
</dbReference>
<comment type="catalytic activity">
    <reaction evidence="6">
        <text>a (3R)-hydroxyacyl-[ACP] + NADP(+) = a 3-oxoacyl-[ACP] + NADPH + H(+)</text>
        <dbReference type="Rhea" id="RHEA:17397"/>
        <dbReference type="Rhea" id="RHEA-COMP:9916"/>
        <dbReference type="Rhea" id="RHEA-COMP:9945"/>
        <dbReference type="ChEBI" id="CHEBI:15378"/>
        <dbReference type="ChEBI" id="CHEBI:57783"/>
        <dbReference type="ChEBI" id="CHEBI:58349"/>
        <dbReference type="ChEBI" id="CHEBI:78776"/>
        <dbReference type="ChEBI" id="CHEBI:78827"/>
        <dbReference type="EC" id="1.1.1.100"/>
    </reaction>
    <physiologicalReaction direction="right-to-left" evidence="6">
        <dbReference type="Rhea" id="RHEA:17399"/>
    </physiologicalReaction>
</comment>
<keyword evidence="3" id="KW-0964">Secreted</keyword>
<evidence type="ECO:0000256" key="6">
    <source>
        <dbReference type="ARBA" id="ARBA00047400"/>
    </source>
</evidence>
<evidence type="ECO:0000256" key="4">
    <source>
        <dbReference type="ARBA" id="ARBA00023002"/>
    </source>
</evidence>
<accession>A0A132PIU2</accession>
<sequence length="262" mass="27360">MDLGITGRTALVLGASGGLGGAIAVRLAEEGANVAVAGRSADALAATAARIEQAGAKALPLVWDLGDRDRMEPAVSEVERTLGPVDILVNNTGGPPPTPVAGQDSGTWVDSFEKMVLAVIVLTDRVVPGMRERGWGRVLTSTSSGALSPIPNLGLSNTLRASLHAWSKTLADEVGRDGVTSNVIVPGRIATDRTRFLDERRAEREQRSVEDVARDSAATMALGRYGTPDEYADAAAFLCSDRASYITGAILRVDGGLIRSVV</sequence>
<gene>
    <name evidence="7" type="ORF">AFM11_22400</name>
</gene>
<evidence type="ECO:0000313" key="8">
    <source>
        <dbReference type="Proteomes" id="UP000070612"/>
    </source>
</evidence>
<dbReference type="PATRIC" id="fig|59750.3.peg.1830"/>
<dbReference type="PRINTS" id="PR00081">
    <property type="entry name" value="GDHRDH"/>
</dbReference>
<evidence type="ECO:0000256" key="2">
    <source>
        <dbReference type="ARBA" id="ARBA00006484"/>
    </source>
</evidence>
<organism evidence="7 8">
    <name type="scientific">Mycolicibacterium wolinskyi</name>
    <dbReference type="NCBI Taxonomy" id="59750"/>
    <lineage>
        <taxon>Bacteria</taxon>
        <taxon>Bacillati</taxon>
        <taxon>Actinomycetota</taxon>
        <taxon>Actinomycetes</taxon>
        <taxon>Mycobacteriales</taxon>
        <taxon>Mycobacteriaceae</taxon>
        <taxon>Mycolicibacterium</taxon>
    </lineage>
</organism>